<protein>
    <submittedName>
        <fullName evidence="3">Tripartite tricarboxylate transporter substrate binding protein</fullName>
    </submittedName>
</protein>
<comment type="similarity">
    <text evidence="1">Belongs to the UPF0065 (bug) family.</text>
</comment>
<dbReference type="InterPro" id="IPR006311">
    <property type="entry name" value="TAT_signal"/>
</dbReference>
<dbReference type="PROSITE" id="PS51318">
    <property type="entry name" value="TAT"/>
    <property type="match status" value="1"/>
</dbReference>
<comment type="caution">
    <text evidence="3">The sequence shown here is derived from an EMBL/GenBank/DDBJ whole genome shotgun (WGS) entry which is preliminary data.</text>
</comment>
<proteinExistence type="inferred from homology"/>
<evidence type="ECO:0000313" key="4">
    <source>
        <dbReference type="Proteomes" id="UP001196068"/>
    </source>
</evidence>
<dbReference type="RefSeq" id="WP_211875371.1">
    <property type="nucleotide sequence ID" value="NZ_JAAEDH010000019.1"/>
</dbReference>
<keyword evidence="2" id="KW-0732">Signal</keyword>
<reference evidence="3" key="1">
    <citation type="submission" date="2020-01" db="EMBL/GenBank/DDBJ databases">
        <authorList>
            <person name="Rat A."/>
        </authorList>
    </citation>
    <scope>NUCLEOTIDE SEQUENCE</scope>
    <source>
        <strain evidence="3">LMG 28251</strain>
    </source>
</reference>
<gene>
    <name evidence="3" type="ORF">GXW79_15590</name>
</gene>
<dbReference type="Pfam" id="PF03401">
    <property type="entry name" value="TctC"/>
    <property type="match status" value="1"/>
</dbReference>
<organism evidence="3 4">
    <name type="scientific">Plastoroseomonas arctica</name>
    <dbReference type="NCBI Taxonomy" id="1509237"/>
    <lineage>
        <taxon>Bacteria</taxon>
        <taxon>Pseudomonadati</taxon>
        <taxon>Pseudomonadota</taxon>
        <taxon>Alphaproteobacteria</taxon>
        <taxon>Acetobacterales</taxon>
        <taxon>Acetobacteraceae</taxon>
        <taxon>Plastoroseomonas</taxon>
    </lineage>
</organism>
<dbReference type="InterPro" id="IPR042100">
    <property type="entry name" value="Bug_dom1"/>
</dbReference>
<evidence type="ECO:0000256" key="1">
    <source>
        <dbReference type="ARBA" id="ARBA00006987"/>
    </source>
</evidence>
<dbReference type="PANTHER" id="PTHR42928:SF5">
    <property type="entry name" value="BLR1237 PROTEIN"/>
    <property type="match status" value="1"/>
</dbReference>
<dbReference type="InterPro" id="IPR005064">
    <property type="entry name" value="BUG"/>
</dbReference>
<evidence type="ECO:0000256" key="2">
    <source>
        <dbReference type="SAM" id="SignalP"/>
    </source>
</evidence>
<sequence>MAQRRHILAGAAALAVPAVARAQAPWPDRPLRFVIGGAAGGASDIFLRMMEARLREKLGQPLVIDPRPGAGGMVGAEIAARATPDGYSFYINHIASHGIGPTLYRRLSFDPLRDLPGVARIASMPNVLIVKGDGPVRSVAELVAFIRANPARANFSSAGSGTSSHLSGVLFGQRMGVEVQHVPYRGTAPSMAAVLNGEVLFAIDNAPASRQQVLAGMLRALGVSTAARASTMPEIPTMQEQGVAEFDVASWYGIAAPSGVSRPIIERLGAEIVAALNDPGVAQRIREYGAEPAPLGPAAYDAYMLREKEVWAPVVRAAGVTVD</sequence>
<feature type="chain" id="PRO_5042260221" evidence="2">
    <location>
        <begin position="23"/>
        <end position="323"/>
    </location>
</feature>
<dbReference type="CDD" id="cd07012">
    <property type="entry name" value="PBP2_Bug_TTT"/>
    <property type="match status" value="1"/>
</dbReference>
<evidence type="ECO:0000313" key="3">
    <source>
        <dbReference type="EMBL" id="MBR0656503.1"/>
    </source>
</evidence>
<dbReference type="Gene3D" id="3.40.190.150">
    <property type="entry name" value="Bordetella uptake gene, domain 1"/>
    <property type="match status" value="1"/>
</dbReference>
<reference evidence="3" key="2">
    <citation type="journal article" date="2021" name="Syst. Appl. Microbiol.">
        <title>Roseomonas hellenica sp. nov., isolated from roots of wild-growing Alkanna tinctoria.</title>
        <authorList>
            <person name="Rat A."/>
            <person name="Naranjo H.D."/>
            <person name="Lebbe L."/>
            <person name="Cnockaert M."/>
            <person name="Krigas N."/>
            <person name="Grigoriadou K."/>
            <person name="Maloupa E."/>
            <person name="Willems A."/>
        </authorList>
    </citation>
    <scope>NUCLEOTIDE SEQUENCE</scope>
    <source>
        <strain evidence="3">LMG 28251</strain>
    </source>
</reference>
<dbReference type="Gene3D" id="3.40.190.10">
    <property type="entry name" value="Periplasmic binding protein-like II"/>
    <property type="match status" value="1"/>
</dbReference>
<keyword evidence="4" id="KW-1185">Reference proteome</keyword>
<feature type="signal peptide" evidence="2">
    <location>
        <begin position="1"/>
        <end position="22"/>
    </location>
</feature>
<name>A0AAF1KPU1_9PROT</name>
<dbReference type="EMBL" id="JAAEDH010000019">
    <property type="protein sequence ID" value="MBR0656503.1"/>
    <property type="molecule type" value="Genomic_DNA"/>
</dbReference>
<dbReference type="PANTHER" id="PTHR42928">
    <property type="entry name" value="TRICARBOXYLATE-BINDING PROTEIN"/>
    <property type="match status" value="1"/>
</dbReference>
<dbReference type="SUPFAM" id="SSF53850">
    <property type="entry name" value="Periplasmic binding protein-like II"/>
    <property type="match status" value="1"/>
</dbReference>
<dbReference type="AlphaFoldDB" id="A0AAF1KPU1"/>
<dbReference type="PIRSF" id="PIRSF017082">
    <property type="entry name" value="YflP"/>
    <property type="match status" value="1"/>
</dbReference>
<dbReference type="Proteomes" id="UP001196068">
    <property type="component" value="Unassembled WGS sequence"/>
</dbReference>
<accession>A0AAF1KPU1</accession>